<dbReference type="OrthoDB" id="2390431at2"/>
<proteinExistence type="predicted"/>
<organism evidence="1 2">
    <name type="scientific">Thermolongibacillus altinsuensis</name>
    <dbReference type="NCBI Taxonomy" id="575256"/>
    <lineage>
        <taxon>Bacteria</taxon>
        <taxon>Bacillati</taxon>
        <taxon>Bacillota</taxon>
        <taxon>Bacilli</taxon>
        <taxon>Bacillales</taxon>
        <taxon>Anoxybacillaceae</taxon>
        <taxon>Thermolongibacillus</taxon>
    </lineage>
</organism>
<dbReference type="RefSeq" id="WP_132948447.1">
    <property type="nucleotide sequence ID" value="NZ_BSVG01000003.1"/>
</dbReference>
<dbReference type="AlphaFoldDB" id="A0A4R1QLR1"/>
<dbReference type="Pfam" id="PF14166">
    <property type="entry name" value="YueH"/>
    <property type="match status" value="1"/>
</dbReference>
<dbReference type="InterPro" id="IPR020260">
    <property type="entry name" value="Uncharacterised_YueH"/>
</dbReference>
<dbReference type="EMBL" id="SLUL01000007">
    <property type="protein sequence ID" value="TCL49227.1"/>
    <property type="molecule type" value="Genomic_DNA"/>
</dbReference>
<gene>
    <name evidence="1" type="ORF">EDD69_10747</name>
</gene>
<comment type="caution">
    <text evidence="1">The sequence shown here is derived from an EMBL/GenBank/DDBJ whole genome shotgun (WGS) entry which is preliminary data.</text>
</comment>
<accession>A0A4R1QLR1</accession>
<evidence type="ECO:0000313" key="2">
    <source>
        <dbReference type="Proteomes" id="UP000295658"/>
    </source>
</evidence>
<keyword evidence="2" id="KW-1185">Reference proteome</keyword>
<sequence>MKIRKAPIHDEHQQQNVYIYENKKEEYIVVSIPDLEWSICVRYEEETKDVQKRIEQSLRKVLEAEKASSLTAKIVQWIREM</sequence>
<reference evidence="1 2" key="1">
    <citation type="submission" date="2019-03" db="EMBL/GenBank/DDBJ databases">
        <title>Genomic Encyclopedia of Type Strains, Phase IV (KMG-IV): sequencing the most valuable type-strain genomes for metagenomic binning, comparative biology and taxonomic classification.</title>
        <authorList>
            <person name="Goeker M."/>
        </authorList>
    </citation>
    <scope>NUCLEOTIDE SEQUENCE [LARGE SCALE GENOMIC DNA]</scope>
    <source>
        <strain evidence="1 2">DSM 24979</strain>
    </source>
</reference>
<evidence type="ECO:0000313" key="1">
    <source>
        <dbReference type="EMBL" id="TCL49227.1"/>
    </source>
</evidence>
<name>A0A4R1QLR1_9BACL</name>
<protein>
    <submittedName>
        <fullName evidence="1">YueH-like protein</fullName>
    </submittedName>
</protein>
<dbReference type="Proteomes" id="UP000295658">
    <property type="component" value="Unassembled WGS sequence"/>
</dbReference>